<sequence>MKRLHWDPVCLRPEGLVSPSRVDPSGLEGPTWRTANGPNWDRVSRGLYVPANRPKVVEQRIVEQAARLLSDATAGCVTAWAALRWHGANFFDGLDNDGVTLLPVPMVLGGGGHKLRQVAGSHVSREQLPWNDREVVDGVPVTTVARALFDEVHRRGRLWPAVSAIDMAAAAGLISVWLFATYVGNMNSRNGAPLAREACSLAVDESRSPLETWLRLIWLILAGLPEPLVNHPVYDLDGRLLGIPDLFDPIAGLVVEYDGAHHTIGDQPLRDLVREERFRDHGLEYIAIVKGQSRAAVARRLVAARARAPFRPPPSRAWTVDRPAWDPEPENLTARLERLGLAPYLTGESTERNRPGSWAEGAKTFRTFRGSQPA</sequence>
<organism evidence="1 2">
    <name type="scientific">Nocardioides szechwanensis</name>
    <dbReference type="NCBI Taxonomy" id="1005944"/>
    <lineage>
        <taxon>Bacteria</taxon>
        <taxon>Bacillati</taxon>
        <taxon>Actinomycetota</taxon>
        <taxon>Actinomycetes</taxon>
        <taxon>Propionibacteriales</taxon>
        <taxon>Nocardioidaceae</taxon>
        <taxon>Nocardioides</taxon>
    </lineage>
</organism>
<keyword evidence="2" id="KW-1185">Reference proteome</keyword>
<protein>
    <recommendedName>
        <fullName evidence="3">DUF559 domain-containing protein</fullName>
    </recommendedName>
</protein>
<reference evidence="1 2" key="1">
    <citation type="submission" date="2016-10" db="EMBL/GenBank/DDBJ databases">
        <authorList>
            <person name="de Groot N.N."/>
        </authorList>
    </citation>
    <scope>NUCLEOTIDE SEQUENCE [LARGE SCALE GENOMIC DNA]</scope>
    <source>
        <strain evidence="1 2">CGMCC 1.11147</strain>
    </source>
</reference>
<evidence type="ECO:0008006" key="3">
    <source>
        <dbReference type="Google" id="ProtNLM"/>
    </source>
</evidence>
<evidence type="ECO:0000313" key="2">
    <source>
        <dbReference type="Proteomes" id="UP000199004"/>
    </source>
</evidence>
<dbReference type="STRING" id="1005944.SAMN05192576_2871"/>
<dbReference type="Proteomes" id="UP000199004">
    <property type="component" value="Unassembled WGS sequence"/>
</dbReference>
<gene>
    <name evidence="1" type="ORF">SAMN05192576_2871</name>
</gene>
<dbReference type="EMBL" id="FNIC01000004">
    <property type="protein sequence ID" value="SDN82230.1"/>
    <property type="molecule type" value="Genomic_DNA"/>
</dbReference>
<accession>A0A1H0EIU4</accession>
<dbReference type="AlphaFoldDB" id="A0A1H0EIU4"/>
<evidence type="ECO:0000313" key="1">
    <source>
        <dbReference type="EMBL" id="SDN82230.1"/>
    </source>
</evidence>
<proteinExistence type="predicted"/>
<name>A0A1H0EIU4_9ACTN</name>